<name>A0A2P5DC99_TREOI</name>
<dbReference type="EMBL" id="JXTC01000280">
    <property type="protein sequence ID" value="PON70907.1"/>
    <property type="molecule type" value="Genomic_DNA"/>
</dbReference>
<comment type="caution">
    <text evidence="2">The sequence shown here is derived from an EMBL/GenBank/DDBJ whole genome shotgun (WGS) entry which is preliminary data.</text>
</comment>
<protein>
    <submittedName>
        <fullName evidence="2">Uncharacterized protein</fullName>
    </submittedName>
</protein>
<evidence type="ECO:0000313" key="2">
    <source>
        <dbReference type="EMBL" id="PON70907.1"/>
    </source>
</evidence>
<sequence>MIYNLIIHHKESRSLGKDLIRVFYYITSSSFDDSTLVPDISKSSFFTSTFCIYALHILYIITWPHITHYYFLGEKKIVMLTSKMAFSMKTSISTGLFGDNLRRFADTNMQKWKTTTQKK</sequence>
<dbReference type="Proteomes" id="UP000237000">
    <property type="component" value="Unassembled WGS sequence"/>
</dbReference>
<feature type="transmembrane region" description="Helical" evidence="1">
    <location>
        <begin position="45"/>
        <end position="66"/>
    </location>
</feature>
<accession>A0A2P5DC99</accession>
<keyword evidence="3" id="KW-1185">Reference proteome</keyword>
<keyword evidence="1" id="KW-1133">Transmembrane helix</keyword>
<proteinExistence type="predicted"/>
<gene>
    <name evidence="2" type="ORF">TorRG33x02_255950</name>
</gene>
<reference evidence="3" key="1">
    <citation type="submission" date="2016-06" db="EMBL/GenBank/DDBJ databases">
        <title>Parallel loss of symbiosis genes in relatives of nitrogen-fixing non-legume Parasponia.</title>
        <authorList>
            <person name="Van Velzen R."/>
            <person name="Holmer R."/>
            <person name="Bu F."/>
            <person name="Rutten L."/>
            <person name="Van Zeijl A."/>
            <person name="Liu W."/>
            <person name="Santuari L."/>
            <person name="Cao Q."/>
            <person name="Sharma T."/>
            <person name="Shen D."/>
            <person name="Roswanjaya Y."/>
            <person name="Wardhani T."/>
            <person name="Kalhor M.S."/>
            <person name="Jansen J."/>
            <person name="Van den Hoogen J."/>
            <person name="Gungor B."/>
            <person name="Hartog M."/>
            <person name="Hontelez J."/>
            <person name="Verver J."/>
            <person name="Yang W.-C."/>
            <person name="Schijlen E."/>
            <person name="Repin R."/>
            <person name="Schilthuizen M."/>
            <person name="Schranz E."/>
            <person name="Heidstra R."/>
            <person name="Miyata K."/>
            <person name="Fedorova E."/>
            <person name="Kohlen W."/>
            <person name="Bisseling T."/>
            <person name="Smit S."/>
            <person name="Geurts R."/>
        </authorList>
    </citation>
    <scope>NUCLEOTIDE SEQUENCE [LARGE SCALE GENOMIC DNA]</scope>
    <source>
        <strain evidence="3">cv. RG33-2</strain>
    </source>
</reference>
<organism evidence="2 3">
    <name type="scientific">Trema orientale</name>
    <name type="common">Charcoal tree</name>
    <name type="synonym">Celtis orientalis</name>
    <dbReference type="NCBI Taxonomy" id="63057"/>
    <lineage>
        <taxon>Eukaryota</taxon>
        <taxon>Viridiplantae</taxon>
        <taxon>Streptophyta</taxon>
        <taxon>Embryophyta</taxon>
        <taxon>Tracheophyta</taxon>
        <taxon>Spermatophyta</taxon>
        <taxon>Magnoliopsida</taxon>
        <taxon>eudicotyledons</taxon>
        <taxon>Gunneridae</taxon>
        <taxon>Pentapetalae</taxon>
        <taxon>rosids</taxon>
        <taxon>fabids</taxon>
        <taxon>Rosales</taxon>
        <taxon>Cannabaceae</taxon>
        <taxon>Trema</taxon>
    </lineage>
</organism>
<evidence type="ECO:0000256" key="1">
    <source>
        <dbReference type="SAM" id="Phobius"/>
    </source>
</evidence>
<keyword evidence="1" id="KW-0472">Membrane</keyword>
<dbReference type="InParanoid" id="A0A2P5DC99"/>
<keyword evidence="1" id="KW-0812">Transmembrane</keyword>
<evidence type="ECO:0000313" key="3">
    <source>
        <dbReference type="Proteomes" id="UP000237000"/>
    </source>
</evidence>
<dbReference type="AlphaFoldDB" id="A0A2P5DC99"/>